<proteinExistence type="predicted"/>
<protein>
    <submittedName>
        <fullName evidence="2">Uncharacterized protein</fullName>
    </submittedName>
</protein>
<dbReference type="EMBL" id="AZIL01001211">
    <property type="protein sequence ID" value="EWM24496.1"/>
    <property type="molecule type" value="Genomic_DNA"/>
</dbReference>
<feature type="compositionally biased region" description="Low complexity" evidence="1">
    <location>
        <begin position="92"/>
        <end position="118"/>
    </location>
</feature>
<evidence type="ECO:0000313" key="2">
    <source>
        <dbReference type="EMBL" id="EWM24496.1"/>
    </source>
</evidence>
<feature type="non-terminal residue" evidence="2">
    <location>
        <position position="1"/>
    </location>
</feature>
<sequence>SPQASRPGLPVAVALTTRYLPPLVLQAPPPRAASTPLAADGKPTKPFLCPSLVPFLPSSLLLHLDLPPTFPRASLRETPFLPRSLPPPLLSFAFPTPTSAGSTTPPATTTTITTTTDTTHAKEKFPHPSPSPPVP</sequence>
<feature type="region of interest" description="Disordered" evidence="1">
    <location>
        <begin position="92"/>
        <end position="135"/>
    </location>
</feature>
<name>W7TV71_9STRA</name>
<keyword evidence="3" id="KW-1185">Reference proteome</keyword>
<accession>W7TV71</accession>
<evidence type="ECO:0000313" key="3">
    <source>
        <dbReference type="Proteomes" id="UP000019335"/>
    </source>
</evidence>
<reference evidence="2 3" key="1">
    <citation type="journal article" date="2014" name="Mol. Plant">
        <title>Chromosome Scale Genome Assembly and Transcriptome Profiling of Nannochloropsis gaditana in Nitrogen Depletion.</title>
        <authorList>
            <person name="Corteggiani Carpinelli E."/>
            <person name="Telatin A."/>
            <person name="Vitulo N."/>
            <person name="Forcato C."/>
            <person name="D'Angelo M."/>
            <person name="Schiavon R."/>
            <person name="Vezzi A."/>
            <person name="Giacometti G.M."/>
            <person name="Morosinotto T."/>
            <person name="Valle G."/>
        </authorList>
    </citation>
    <scope>NUCLEOTIDE SEQUENCE [LARGE SCALE GENOMIC DNA]</scope>
    <source>
        <strain evidence="2 3">B-31</strain>
    </source>
</reference>
<comment type="caution">
    <text evidence="2">The sequence shown here is derived from an EMBL/GenBank/DDBJ whole genome shotgun (WGS) entry which is preliminary data.</text>
</comment>
<organism evidence="2 3">
    <name type="scientific">Nannochloropsis gaditana</name>
    <dbReference type="NCBI Taxonomy" id="72520"/>
    <lineage>
        <taxon>Eukaryota</taxon>
        <taxon>Sar</taxon>
        <taxon>Stramenopiles</taxon>
        <taxon>Ochrophyta</taxon>
        <taxon>Eustigmatophyceae</taxon>
        <taxon>Eustigmatales</taxon>
        <taxon>Monodopsidaceae</taxon>
        <taxon>Nannochloropsis</taxon>
    </lineage>
</organism>
<gene>
    <name evidence="2" type="ORF">Naga_101596g1</name>
</gene>
<evidence type="ECO:0000256" key="1">
    <source>
        <dbReference type="SAM" id="MobiDB-lite"/>
    </source>
</evidence>
<dbReference type="Proteomes" id="UP000019335">
    <property type="component" value="Chromosome 13"/>
</dbReference>
<dbReference type="AlphaFoldDB" id="W7TV71"/>